<dbReference type="RefSeq" id="WP_111158533.1">
    <property type="nucleotide sequence ID" value="NZ_PCDP01000001.1"/>
</dbReference>
<dbReference type="OrthoDB" id="8783685at2"/>
<evidence type="ECO:0000313" key="3">
    <source>
        <dbReference type="Proteomes" id="UP000248925"/>
    </source>
</evidence>
<feature type="domain" description="DUF3885" evidence="1">
    <location>
        <begin position="24"/>
        <end position="176"/>
    </location>
</feature>
<proteinExistence type="predicted"/>
<dbReference type="Proteomes" id="UP000248925">
    <property type="component" value="Unassembled WGS sequence"/>
</dbReference>
<dbReference type="EMBL" id="PCDP01000001">
    <property type="protein sequence ID" value="PZM17205.1"/>
    <property type="molecule type" value="Genomic_DNA"/>
</dbReference>
<dbReference type="AlphaFoldDB" id="A0A2W4D591"/>
<keyword evidence="3" id="KW-1185">Reference proteome</keyword>
<sequence>MLAFESDWSRFHGDTPPLAFMLIEVAGKPWVRFHALADSVRYAETDEERGEIRRRAITLANDTLGRNAECWLVQCRIEGYSKPYWKPLETNPDPGLRFRDDDDDFHWVASVSCVFWREEVFNDLLKDVADDATGPTLWCNRQTGKVFAPYDGGFDIFPTSTAEVVELKERHKAWLSVEPSGL</sequence>
<organism evidence="2 3">
    <name type="scientific">Rhizobium tubonense</name>
    <dbReference type="NCBI Taxonomy" id="484088"/>
    <lineage>
        <taxon>Bacteria</taxon>
        <taxon>Pseudomonadati</taxon>
        <taxon>Pseudomonadota</taxon>
        <taxon>Alphaproteobacteria</taxon>
        <taxon>Hyphomicrobiales</taxon>
        <taxon>Rhizobiaceae</taxon>
        <taxon>Rhizobium/Agrobacterium group</taxon>
        <taxon>Rhizobium</taxon>
    </lineage>
</organism>
<dbReference type="Pfam" id="PF13021">
    <property type="entry name" value="DUF3885"/>
    <property type="match status" value="1"/>
</dbReference>
<evidence type="ECO:0000259" key="1">
    <source>
        <dbReference type="Pfam" id="PF13021"/>
    </source>
</evidence>
<accession>A0A2W4D591</accession>
<comment type="caution">
    <text evidence="2">The sequence shown here is derived from an EMBL/GenBank/DDBJ whole genome shotgun (WGS) entry which is preliminary data.</text>
</comment>
<name>A0A2W4D591_9HYPH</name>
<protein>
    <recommendedName>
        <fullName evidence="1">DUF3885 domain-containing protein</fullName>
    </recommendedName>
</protein>
<gene>
    <name evidence="2" type="ORF">CPY51_02970</name>
</gene>
<evidence type="ECO:0000313" key="2">
    <source>
        <dbReference type="EMBL" id="PZM17205.1"/>
    </source>
</evidence>
<dbReference type="InterPro" id="IPR024976">
    <property type="entry name" value="DUF3885"/>
</dbReference>
<reference evidence="2 3" key="1">
    <citation type="journal article" date="2018" name="Sci. Rep.">
        <title>Rhizobium tumorigenes sp. nov., a novel plant tumorigenic bacterium isolated from cane gall tumors on thornless blackberry.</title>
        <authorList>
            <person name="Kuzmanovi N."/>
            <person name="Smalla K."/>
            <person name="Gronow S."/>
            <person name="PuBawska J."/>
        </authorList>
    </citation>
    <scope>NUCLEOTIDE SEQUENCE [LARGE SCALE GENOMIC DNA]</scope>
    <source>
        <strain evidence="2 3">CCBAU 85046</strain>
    </source>
</reference>